<evidence type="ECO:0000313" key="2">
    <source>
        <dbReference type="EMBL" id="PKR84175.1"/>
    </source>
</evidence>
<evidence type="ECO:0000313" key="3">
    <source>
        <dbReference type="Proteomes" id="UP000233440"/>
    </source>
</evidence>
<proteinExistence type="predicted"/>
<protein>
    <submittedName>
        <fullName evidence="2">VOC family protein</fullName>
    </submittedName>
</protein>
<dbReference type="Proteomes" id="UP000233440">
    <property type="component" value="Unassembled WGS sequence"/>
</dbReference>
<comment type="caution">
    <text evidence="2">The sequence shown here is derived from an EMBL/GenBank/DDBJ whole genome shotgun (WGS) entry which is preliminary data.</text>
</comment>
<dbReference type="SUPFAM" id="SSF54593">
    <property type="entry name" value="Glyoxalase/Bleomycin resistance protein/Dihydroxybiphenyl dioxygenase"/>
    <property type="match status" value="1"/>
</dbReference>
<name>A0A2N3LHY2_9BACI</name>
<feature type="domain" description="Glyoxalase/fosfomycin resistance/dioxygenase" evidence="1">
    <location>
        <begin position="10"/>
        <end position="119"/>
    </location>
</feature>
<accession>A0A2N3LHY2</accession>
<dbReference type="CDD" id="cd06587">
    <property type="entry name" value="VOC"/>
    <property type="match status" value="1"/>
</dbReference>
<evidence type="ECO:0000259" key="1">
    <source>
        <dbReference type="Pfam" id="PF00903"/>
    </source>
</evidence>
<dbReference type="InterPro" id="IPR004360">
    <property type="entry name" value="Glyas_Fos-R_dOase_dom"/>
</dbReference>
<gene>
    <name evidence="2" type="ORF">CWO92_15320</name>
</gene>
<dbReference type="InterPro" id="IPR029068">
    <property type="entry name" value="Glyas_Bleomycin-R_OHBP_Dase"/>
</dbReference>
<dbReference type="OrthoDB" id="291991at2"/>
<reference evidence="2 3" key="1">
    <citation type="submission" date="2017-11" db="EMBL/GenBank/DDBJ databases">
        <title>Bacillus camelliae sp. nov., isolated from pu'er tea.</title>
        <authorList>
            <person name="Niu L."/>
        </authorList>
    </citation>
    <scope>NUCLEOTIDE SEQUENCE [LARGE SCALE GENOMIC DNA]</scope>
    <source>
        <strain evidence="2 3">7578-1</strain>
    </source>
</reference>
<dbReference type="Pfam" id="PF00903">
    <property type="entry name" value="Glyoxalase"/>
    <property type="match status" value="1"/>
</dbReference>
<dbReference type="RefSeq" id="WP_101355092.1">
    <property type="nucleotide sequence ID" value="NZ_PIQO01000012.1"/>
</dbReference>
<keyword evidence="3" id="KW-1185">Reference proteome</keyword>
<dbReference type="AlphaFoldDB" id="A0A2N3LHY2"/>
<organism evidence="2 3">
    <name type="scientific">Heyndrickxia camelliae</name>
    <dbReference type="NCBI Taxonomy" id="1707093"/>
    <lineage>
        <taxon>Bacteria</taxon>
        <taxon>Bacillati</taxon>
        <taxon>Bacillota</taxon>
        <taxon>Bacilli</taxon>
        <taxon>Bacillales</taxon>
        <taxon>Bacillaceae</taxon>
        <taxon>Heyndrickxia</taxon>
    </lineage>
</organism>
<dbReference type="EMBL" id="PIQO01000012">
    <property type="protein sequence ID" value="PKR84175.1"/>
    <property type="molecule type" value="Genomic_DNA"/>
</dbReference>
<dbReference type="Gene3D" id="3.10.180.10">
    <property type="entry name" value="2,3-Dihydroxybiphenyl 1,2-Dioxygenase, domain 1"/>
    <property type="match status" value="1"/>
</dbReference>
<sequence length="121" mass="13865">MDQSLMRVGTTYIPVKDVELSTEWYVEKLGAYLSYKDSDKAIINLANQSFFLVKSGHGQSSNFIDAEGNVRFSLTFEMERVEALEKLQSNFKDRNRKVGEIENRGHAGRNFYDLDGNIFDV</sequence>